<organism evidence="2 3">
    <name type="scientific">Pseudoalteromonas denitrificans DSM 6059</name>
    <dbReference type="NCBI Taxonomy" id="1123010"/>
    <lineage>
        <taxon>Bacteria</taxon>
        <taxon>Pseudomonadati</taxon>
        <taxon>Pseudomonadota</taxon>
        <taxon>Gammaproteobacteria</taxon>
        <taxon>Alteromonadales</taxon>
        <taxon>Pseudoalteromonadaceae</taxon>
        <taxon>Pseudoalteromonas</taxon>
    </lineage>
</organism>
<dbReference type="InterPro" id="IPR007339">
    <property type="entry name" value="RclC-like"/>
</dbReference>
<dbReference type="RefSeq" id="WP_177208192.1">
    <property type="nucleotide sequence ID" value="NZ_FOLO01000097.1"/>
</dbReference>
<keyword evidence="1" id="KW-0812">Transmembrane</keyword>
<accession>A0A1I1UUB4</accession>
<feature type="transmembrane region" description="Helical" evidence="1">
    <location>
        <begin position="81"/>
        <end position="97"/>
    </location>
</feature>
<keyword evidence="3" id="KW-1185">Reference proteome</keyword>
<dbReference type="EMBL" id="FOLO01000097">
    <property type="protein sequence ID" value="SFD74165.1"/>
    <property type="molecule type" value="Genomic_DNA"/>
</dbReference>
<feature type="transmembrane region" description="Helical" evidence="1">
    <location>
        <begin position="109"/>
        <end position="131"/>
    </location>
</feature>
<evidence type="ECO:0000256" key="1">
    <source>
        <dbReference type="SAM" id="Phobius"/>
    </source>
</evidence>
<dbReference type="GO" id="GO:1901530">
    <property type="term" value="P:response to hypochlorite"/>
    <property type="evidence" value="ECO:0007669"/>
    <property type="project" value="TreeGrafter"/>
</dbReference>
<dbReference type="PANTHER" id="PTHR40106:SF1">
    <property type="entry name" value="INNER MEMBRANE PROTEIN RCLC"/>
    <property type="match status" value="1"/>
</dbReference>
<protein>
    <submittedName>
        <fullName evidence="2">Uncharacterized membrane protein YkgB</fullName>
    </submittedName>
</protein>
<keyword evidence="1" id="KW-0472">Membrane</keyword>
<dbReference type="Proteomes" id="UP000198862">
    <property type="component" value="Unassembled WGS sequence"/>
</dbReference>
<feature type="transmembrane region" description="Helical" evidence="1">
    <location>
        <begin position="12"/>
        <end position="29"/>
    </location>
</feature>
<reference evidence="2 3" key="1">
    <citation type="submission" date="2016-10" db="EMBL/GenBank/DDBJ databases">
        <authorList>
            <person name="de Groot N.N."/>
        </authorList>
    </citation>
    <scope>NUCLEOTIDE SEQUENCE [LARGE SCALE GENOMIC DNA]</scope>
    <source>
        <strain evidence="2 3">DSM 6059</strain>
    </source>
</reference>
<feature type="transmembrane region" description="Helical" evidence="1">
    <location>
        <begin position="182"/>
        <end position="209"/>
    </location>
</feature>
<sequence length="279" mass="31292">MKNILLHQKAIFTLLLTSFILMGLSTYLIGEHKSISFTLNFYGVSGLFSNTVFVLFATIAFLLCAALSFGGLNKQKVAKGFGYLLVFISLVPLFTLFSEKVWISSLGGFPAIGSGQGIIKYFALFSIGCYFIKPEFLSNRQLIWLNFFPVALVYIWIGGMKFTLVEAQGIEALVKSSFLMSWLYNFFDVQMTSNLIGFYDLVITLVLAISMYTKRYLIIALLLASTVFIVTQSFLFTFSGSLSVNTLLTGTGQFIIKDLWFIVNLVVIHQLTIQFQDVK</sequence>
<dbReference type="PANTHER" id="PTHR40106">
    <property type="entry name" value="INNER MEMBRANE PROTEIN RCLC"/>
    <property type="match status" value="1"/>
</dbReference>
<keyword evidence="1" id="KW-1133">Transmembrane helix</keyword>
<feature type="transmembrane region" description="Helical" evidence="1">
    <location>
        <begin position="143"/>
        <end position="162"/>
    </location>
</feature>
<dbReference type="GO" id="GO:0005886">
    <property type="term" value="C:plasma membrane"/>
    <property type="evidence" value="ECO:0007669"/>
    <property type="project" value="TreeGrafter"/>
</dbReference>
<name>A0A1I1UUB4_9GAMM</name>
<feature type="transmembrane region" description="Helical" evidence="1">
    <location>
        <begin position="41"/>
        <end position="69"/>
    </location>
</feature>
<gene>
    <name evidence="2" type="ORF">SAMN02745724_05333</name>
</gene>
<evidence type="ECO:0000313" key="3">
    <source>
        <dbReference type="Proteomes" id="UP000198862"/>
    </source>
</evidence>
<evidence type="ECO:0000313" key="2">
    <source>
        <dbReference type="EMBL" id="SFD74165.1"/>
    </source>
</evidence>
<dbReference type="AlphaFoldDB" id="A0A1I1UUB4"/>
<dbReference type="Pfam" id="PF04224">
    <property type="entry name" value="DUF417"/>
    <property type="match status" value="1"/>
</dbReference>
<feature type="transmembrane region" description="Helical" evidence="1">
    <location>
        <begin position="216"/>
        <end position="239"/>
    </location>
</feature>
<proteinExistence type="predicted"/>
<dbReference type="STRING" id="1123010.SAMN02745724_05333"/>